<dbReference type="GO" id="GO:0016020">
    <property type="term" value="C:membrane"/>
    <property type="evidence" value="ECO:0007669"/>
    <property type="project" value="InterPro"/>
</dbReference>
<proteinExistence type="predicted"/>
<dbReference type="HOGENOM" id="CLU_019602_18_2_9"/>
<dbReference type="PANTHER" id="PTHR35936:SF17">
    <property type="entry name" value="ARGININE-BINDING EXTRACELLULAR PROTEIN ARTP"/>
    <property type="match status" value="1"/>
</dbReference>
<evidence type="ECO:0000259" key="2">
    <source>
        <dbReference type="SMART" id="SM00062"/>
    </source>
</evidence>
<feature type="domain" description="Solute-binding protein family 3/N-terminal" evidence="2">
    <location>
        <begin position="66"/>
        <end position="288"/>
    </location>
</feature>
<name>E8JP23_STREI</name>
<feature type="domain" description="Ionotropic glutamate receptor C-terminal" evidence="3">
    <location>
        <begin position="66"/>
        <end position="287"/>
    </location>
</feature>
<reference evidence="4 5" key="1">
    <citation type="submission" date="2010-12" db="EMBL/GenBank/DDBJ databases">
        <authorList>
            <person name="Muzny D."/>
            <person name="Qin X."/>
            <person name="Deng J."/>
            <person name="Jiang H."/>
            <person name="Liu Y."/>
            <person name="Qu J."/>
            <person name="Song X.-Z."/>
            <person name="Zhang L."/>
            <person name="Thornton R."/>
            <person name="Coyle M."/>
            <person name="Francisco L."/>
            <person name="Jackson L."/>
            <person name="Javaid M."/>
            <person name="Korchina V."/>
            <person name="Kovar C."/>
            <person name="Mata R."/>
            <person name="Mathew T."/>
            <person name="Ngo R."/>
            <person name="Nguyen L."/>
            <person name="Nguyen N."/>
            <person name="Okwuonu G."/>
            <person name="Ongeri F."/>
            <person name="Pham C."/>
            <person name="Simmons D."/>
            <person name="Wilczek-Boney K."/>
            <person name="Hale W."/>
            <person name="Jakkamsetti A."/>
            <person name="Pham P."/>
            <person name="Ruth R."/>
            <person name="San Lucas F."/>
            <person name="Warren J."/>
            <person name="Zhang J."/>
            <person name="Zhao Z."/>
            <person name="Zhou C."/>
            <person name="Zhu D."/>
            <person name="Lee S."/>
            <person name="Bess C."/>
            <person name="Blankenburg K."/>
            <person name="Forbes L."/>
            <person name="Fu Q."/>
            <person name="Gubbala S."/>
            <person name="Hirani K."/>
            <person name="Jayaseelan J.C."/>
            <person name="Lara F."/>
            <person name="Munidasa M."/>
            <person name="Palculict T."/>
            <person name="Patil S."/>
            <person name="Pu L.-L."/>
            <person name="Saada N."/>
            <person name="Tang L."/>
            <person name="Weissenberger G."/>
            <person name="Zhu Y."/>
            <person name="Hemphill L."/>
            <person name="Shang Y."/>
            <person name="Youmans B."/>
            <person name="Ayvaz T."/>
            <person name="Ross M."/>
            <person name="Santibanez J."/>
            <person name="Aqrawi P."/>
            <person name="Gross S."/>
            <person name="Joshi V."/>
            <person name="Fowler G."/>
            <person name="Nazareth L."/>
            <person name="Reid J."/>
            <person name="Worley K."/>
            <person name="Petrosino J."/>
            <person name="Highlander S."/>
            <person name="Gibbs R."/>
        </authorList>
    </citation>
    <scope>NUCLEOTIDE SEQUENCE [LARGE SCALE GENOMIC DNA]</scope>
    <source>
        <strain evidence="4 5">ATCC 9812</strain>
    </source>
</reference>
<dbReference type="AlphaFoldDB" id="E8JP23"/>
<dbReference type="PANTHER" id="PTHR35936">
    <property type="entry name" value="MEMBRANE-BOUND LYTIC MUREIN TRANSGLYCOSYLASE F"/>
    <property type="match status" value="1"/>
</dbReference>
<dbReference type="InterPro" id="IPR001638">
    <property type="entry name" value="Solute-binding_3/MltF_N"/>
</dbReference>
<sequence length="298" mass="32256">MNFYSIFIDFLQKIDKIKVSLREERINMKVKKFILGALALVSVCSLAACGSSSNENLQDKIDKKGKLVVAISPDYAPFEFKALIDGKDTIVGADVELAKAIADELDVKLELSSMSFDNVLSSLQTGKADMAISGLSATKERKNAYDFSDAYYETENAVLVKASDLDKYNSIDSLSGLKVAVQKGTIEEGLAKEQLKDSKIISLTAMGEAINELKSGQVQAVDLEKPVAEGYLSQNSDLALANFALKTSDGDAKAVAMPKGSGKLVKTVNKVIKKLAKEDKYKQFISDAAQLTGKEIDE</sequence>
<gene>
    <name evidence="4" type="ORF">HMPREF0819_0746</name>
</gene>
<evidence type="ECO:0000313" key="4">
    <source>
        <dbReference type="EMBL" id="EFW89070.1"/>
    </source>
</evidence>
<dbReference type="GO" id="GO:0015276">
    <property type="term" value="F:ligand-gated monoatomic ion channel activity"/>
    <property type="evidence" value="ECO:0007669"/>
    <property type="project" value="InterPro"/>
</dbReference>
<dbReference type="Pfam" id="PF00497">
    <property type="entry name" value="SBP_bac_3"/>
    <property type="match status" value="1"/>
</dbReference>
<dbReference type="SUPFAM" id="SSF53850">
    <property type="entry name" value="Periplasmic binding protein-like II"/>
    <property type="match status" value="1"/>
</dbReference>
<organism evidence="4 5">
    <name type="scientific">Streptococcus equinus ATCC 9812</name>
    <dbReference type="NCBI Taxonomy" id="525379"/>
    <lineage>
        <taxon>Bacteria</taxon>
        <taxon>Bacillati</taxon>
        <taxon>Bacillota</taxon>
        <taxon>Bacilli</taxon>
        <taxon>Lactobacillales</taxon>
        <taxon>Streptococcaceae</taxon>
        <taxon>Streptococcus</taxon>
    </lineage>
</organism>
<evidence type="ECO:0000313" key="5">
    <source>
        <dbReference type="Proteomes" id="UP000005699"/>
    </source>
</evidence>
<dbReference type="Gene3D" id="3.40.190.10">
    <property type="entry name" value="Periplasmic binding protein-like II"/>
    <property type="match status" value="2"/>
</dbReference>
<dbReference type="eggNOG" id="COG0834">
    <property type="taxonomic scope" value="Bacteria"/>
</dbReference>
<dbReference type="Proteomes" id="UP000005699">
    <property type="component" value="Unassembled WGS sequence"/>
</dbReference>
<dbReference type="InterPro" id="IPR001320">
    <property type="entry name" value="Iontro_rcpt_C"/>
</dbReference>
<protein>
    <submittedName>
        <fullName evidence="4">ABC transporter, substrate-binding protein, family 3</fullName>
    </submittedName>
</protein>
<keyword evidence="1" id="KW-0732">Signal</keyword>
<evidence type="ECO:0000259" key="3">
    <source>
        <dbReference type="SMART" id="SM00079"/>
    </source>
</evidence>
<evidence type="ECO:0000256" key="1">
    <source>
        <dbReference type="ARBA" id="ARBA00022729"/>
    </source>
</evidence>
<dbReference type="EMBL" id="AEVB01000022">
    <property type="protein sequence ID" value="EFW89070.1"/>
    <property type="molecule type" value="Genomic_DNA"/>
</dbReference>
<dbReference type="SMART" id="SM00079">
    <property type="entry name" value="PBPe"/>
    <property type="match status" value="1"/>
</dbReference>
<dbReference type="SMART" id="SM00062">
    <property type="entry name" value="PBPb"/>
    <property type="match status" value="1"/>
</dbReference>
<accession>E8JP23</accession>
<comment type="caution">
    <text evidence="4">The sequence shown here is derived from an EMBL/GenBank/DDBJ whole genome shotgun (WGS) entry which is preliminary data.</text>
</comment>